<dbReference type="Gene3D" id="3.90.1200.10">
    <property type="match status" value="1"/>
</dbReference>
<evidence type="ECO:0000313" key="2">
    <source>
        <dbReference type="Proteomes" id="UP000617743"/>
    </source>
</evidence>
<evidence type="ECO:0000313" key="1">
    <source>
        <dbReference type="EMBL" id="GGW77930.1"/>
    </source>
</evidence>
<accession>A0ABQ2WVT5</accession>
<sequence length="95" mass="10537">MRELTDRSGRPASEHRGRLDAFVAGYRSVRPLRDEELGQLPLFAGLHAAASLVRITRALGARGQDEAPWLAHLRKDLTGMARAHRQLAIDTGRDL</sequence>
<keyword evidence="2" id="KW-1185">Reference proteome</keyword>
<organism evidence="1 2">
    <name type="scientific">Streptomyces lomondensis</name>
    <dbReference type="NCBI Taxonomy" id="68229"/>
    <lineage>
        <taxon>Bacteria</taxon>
        <taxon>Bacillati</taxon>
        <taxon>Actinomycetota</taxon>
        <taxon>Actinomycetes</taxon>
        <taxon>Kitasatosporales</taxon>
        <taxon>Streptomycetaceae</taxon>
        <taxon>Streptomyces</taxon>
    </lineage>
</organism>
<reference evidence="2" key="1">
    <citation type="journal article" date="2019" name="Int. J. Syst. Evol. Microbiol.">
        <title>The Global Catalogue of Microorganisms (GCM) 10K type strain sequencing project: providing services to taxonomists for standard genome sequencing and annotation.</title>
        <authorList>
            <consortium name="The Broad Institute Genomics Platform"/>
            <consortium name="The Broad Institute Genome Sequencing Center for Infectious Disease"/>
            <person name="Wu L."/>
            <person name="Ma J."/>
        </authorList>
    </citation>
    <scope>NUCLEOTIDE SEQUENCE [LARGE SCALE GENOMIC DNA]</scope>
    <source>
        <strain evidence="2">JCM 4866</strain>
    </source>
</reference>
<dbReference type="EMBL" id="BMWC01000001">
    <property type="protein sequence ID" value="GGW77930.1"/>
    <property type="molecule type" value="Genomic_DNA"/>
</dbReference>
<comment type="caution">
    <text evidence="1">The sequence shown here is derived from an EMBL/GenBank/DDBJ whole genome shotgun (WGS) entry which is preliminary data.</text>
</comment>
<name>A0ABQ2WVT5_9ACTN</name>
<dbReference type="InterPro" id="IPR011009">
    <property type="entry name" value="Kinase-like_dom_sf"/>
</dbReference>
<gene>
    <name evidence="1" type="ORF">GCM10010383_01590</name>
</gene>
<dbReference type="RefSeq" id="WP_190048127.1">
    <property type="nucleotide sequence ID" value="NZ_BMWC01000001.1"/>
</dbReference>
<dbReference type="SUPFAM" id="SSF56112">
    <property type="entry name" value="Protein kinase-like (PK-like)"/>
    <property type="match status" value="1"/>
</dbReference>
<proteinExistence type="predicted"/>
<dbReference type="Proteomes" id="UP000617743">
    <property type="component" value="Unassembled WGS sequence"/>
</dbReference>
<protein>
    <submittedName>
        <fullName evidence="1">Uncharacterized protein</fullName>
    </submittedName>
</protein>